<evidence type="ECO:0000313" key="1">
    <source>
        <dbReference type="EMBL" id="NKZ19974.1"/>
    </source>
</evidence>
<evidence type="ECO:0000313" key="2">
    <source>
        <dbReference type="Proteomes" id="UP000522720"/>
    </source>
</evidence>
<dbReference type="AlphaFoldDB" id="A0A7X6N0T4"/>
<name>A0A7X6N0T4_9STRE</name>
<dbReference type="RefSeq" id="WP_168548728.1">
    <property type="nucleotide sequence ID" value="NZ_JAAXPR010000004.1"/>
</dbReference>
<dbReference type="EMBL" id="JAAXPR010000004">
    <property type="protein sequence ID" value="NKZ19974.1"/>
    <property type="molecule type" value="Genomic_DNA"/>
</dbReference>
<proteinExistence type="predicted"/>
<protein>
    <submittedName>
        <fullName evidence="1">Uncharacterized protein</fullName>
    </submittedName>
</protein>
<sequence length="83" mass="9082">MERTGLSKQFLDTSKAPLISAIICLIRPVRLQGINASVAVSFQVPMEHIALLEQRVRANGGVFMPSKNISLGDEPARCFDLTI</sequence>
<dbReference type="Proteomes" id="UP000522720">
    <property type="component" value="Unassembled WGS sequence"/>
</dbReference>
<keyword evidence="2" id="KW-1185">Reference proteome</keyword>
<gene>
    <name evidence="1" type="ORF">HF992_03780</name>
</gene>
<reference evidence="1 2" key="1">
    <citation type="submission" date="2020-04" db="EMBL/GenBank/DDBJ databases">
        <title>MicrobeNet Type strains.</title>
        <authorList>
            <person name="Nicholson A.C."/>
        </authorList>
    </citation>
    <scope>NUCLEOTIDE SEQUENCE [LARGE SCALE GENOMIC DNA]</scope>
    <source>
        <strain evidence="1 2">CCUG 69612</strain>
    </source>
</reference>
<accession>A0A7X6N0T4</accession>
<comment type="caution">
    <text evidence="1">The sequence shown here is derived from an EMBL/GenBank/DDBJ whole genome shotgun (WGS) entry which is preliminary data.</text>
</comment>
<organism evidence="1 2">
    <name type="scientific">Streptococcus ovuberis</name>
    <dbReference type="NCBI Taxonomy" id="1936207"/>
    <lineage>
        <taxon>Bacteria</taxon>
        <taxon>Bacillati</taxon>
        <taxon>Bacillota</taxon>
        <taxon>Bacilli</taxon>
        <taxon>Lactobacillales</taxon>
        <taxon>Streptococcaceae</taxon>
        <taxon>Streptococcus</taxon>
    </lineage>
</organism>